<gene>
    <name evidence="6" type="ORF">BKX93_03785</name>
</gene>
<evidence type="ECO:0000313" key="7">
    <source>
        <dbReference type="Proteomes" id="UP000178776"/>
    </source>
</evidence>
<dbReference type="PRINTS" id="PR00463">
    <property type="entry name" value="EP450I"/>
</dbReference>
<dbReference type="Proteomes" id="UP000178776">
    <property type="component" value="Chromosome"/>
</dbReference>
<dbReference type="PROSITE" id="PS00086">
    <property type="entry name" value="CYTOCHROME_P450"/>
    <property type="match status" value="1"/>
</dbReference>
<feature type="binding site" description="axial binding residue" evidence="3">
    <location>
        <position position="417"/>
    </location>
    <ligand>
        <name>heme</name>
        <dbReference type="ChEBI" id="CHEBI:30413"/>
    </ligand>
    <ligandPart>
        <name>Fe</name>
        <dbReference type="ChEBI" id="CHEBI:18248"/>
    </ligandPart>
</feature>
<accession>A0A1D9LD54</accession>
<dbReference type="InterPro" id="IPR036396">
    <property type="entry name" value="Cyt_P450_sf"/>
</dbReference>
<organism evidence="6 7">
    <name type="scientific">Chromobacterium vaccinii</name>
    <dbReference type="NCBI Taxonomy" id="1108595"/>
    <lineage>
        <taxon>Bacteria</taxon>
        <taxon>Pseudomonadati</taxon>
        <taxon>Pseudomonadota</taxon>
        <taxon>Betaproteobacteria</taxon>
        <taxon>Neisseriales</taxon>
        <taxon>Chromobacteriaceae</taxon>
        <taxon>Chromobacterium</taxon>
    </lineage>
</organism>
<dbReference type="PRINTS" id="PR00385">
    <property type="entry name" value="P450"/>
</dbReference>
<comment type="similarity">
    <text evidence="2 4">Belongs to the cytochrome P450 family.</text>
</comment>
<dbReference type="RefSeq" id="WP_070978782.1">
    <property type="nucleotide sequence ID" value="NZ_CP017707.1"/>
</dbReference>
<dbReference type="SUPFAM" id="SSF48264">
    <property type="entry name" value="Cytochrome P450"/>
    <property type="match status" value="1"/>
</dbReference>
<dbReference type="InterPro" id="IPR050121">
    <property type="entry name" value="Cytochrome_P450_monoxygenase"/>
</dbReference>
<dbReference type="AlphaFoldDB" id="A0A1D9LD54"/>
<evidence type="ECO:0000256" key="3">
    <source>
        <dbReference type="PIRSR" id="PIRSR602401-1"/>
    </source>
</evidence>
<evidence type="ECO:0000313" key="6">
    <source>
        <dbReference type="EMBL" id="AOZ49206.1"/>
    </source>
</evidence>
<dbReference type="InterPro" id="IPR002401">
    <property type="entry name" value="Cyt_P450_E_grp-I"/>
</dbReference>
<dbReference type="InterPro" id="IPR017972">
    <property type="entry name" value="Cyt_P450_CS"/>
</dbReference>
<dbReference type="GO" id="GO:0004497">
    <property type="term" value="F:monooxygenase activity"/>
    <property type="evidence" value="ECO:0007669"/>
    <property type="project" value="UniProtKB-KW"/>
</dbReference>
<evidence type="ECO:0000256" key="5">
    <source>
        <dbReference type="SAM" id="MobiDB-lite"/>
    </source>
</evidence>
<keyword evidence="3 4" id="KW-0479">Metal-binding</keyword>
<feature type="region of interest" description="Disordered" evidence="5">
    <location>
        <begin position="1"/>
        <end position="33"/>
    </location>
</feature>
<sequence length="470" mass="52878">MKTPPQSSCPFHAGGHPPASPKPSSGSWPPGPEAGLTGWGLLTQLSRDLMGTLAGWQREFGDLVHVRTWPEHQVIVSDPHLARELLVNQADSLRRWERALSVYGRVHGHSVLIAEGEAWREKRQALQPDFTRKSVQAFSPSIEAAARRAFEQWPDRRDAWPIESELTSVTMEVILRMMFSSGVGSEAREAEEAVHTLMVASTEELWRPASLPDWVPWQRKRRRARLLMNGLIERHLQARLRLPADAWPEDLLSRLLRLHLQQPKSWPLQAVRDECKTAFLAGHETVAASLSWWAWCMASHPDIQEKARAEALAAWPGEESADADLSALQYVSQTLLETMRLHPAVPLLMSRRAVKPVTLGDWTFPAKTVFMVPMQLMQHDERWFPEPLSYRPERFDPDAARPQQGAYLPFGGGPRVCLGQHLAVAEMTLVAAQLLRRYRLSAPAGMAPPRAVFHVSQRPSAPLALDIARI</sequence>
<keyword evidence="4" id="KW-0503">Monooxygenase</keyword>
<reference evidence="6 7" key="1">
    <citation type="submission" date="2016-10" db="EMBL/GenBank/DDBJ databases">
        <title>Chromobacterium muskegensis sp. nov., an insecticidal bacterium isolated from Sphagnum bogs.</title>
        <authorList>
            <person name="Sparks M.E."/>
            <person name="Blackburn M.B."/>
            <person name="Gundersen-Rindal D.E."/>
            <person name="Mitchell A."/>
            <person name="Farrar R."/>
            <person name="Kuhar D."/>
        </authorList>
    </citation>
    <scope>NUCLEOTIDE SEQUENCE [LARGE SCALE GENOMIC DNA]</scope>
    <source>
        <strain evidence="6 7">21-1</strain>
    </source>
</reference>
<dbReference type="GO" id="GO:0016705">
    <property type="term" value="F:oxidoreductase activity, acting on paired donors, with incorporation or reduction of molecular oxygen"/>
    <property type="evidence" value="ECO:0007669"/>
    <property type="project" value="InterPro"/>
</dbReference>
<dbReference type="EMBL" id="CP017707">
    <property type="protein sequence ID" value="AOZ49206.1"/>
    <property type="molecule type" value="Genomic_DNA"/>
</dbReference>
<dbReference type="GO" id="GO:0005506">
    <property type="term" value="F:iron ion binding"/>
    <property type="evidence" value="ECO:0007669"/>
    <property type="project" value="InterPro"/>
</dbReference>
<dbReference type="PANTHER" id="PTHR24305:SF166">
    <property type="entry name" value="CYTOCHROME P450 12A4, MITOCHONDRIAL-RELATED"/>
    <property type="match status" value="1"/>
</dbReference>
<dbReference type="STRING" id="1108595.BKX93_03785"/>
<name>A0A1D9LD54_9NEIS</name>
<dbReference type="GO" id="GO:0020037">
    <property type="term" value="F:heme binding"/>
    <property type="evidence" value="ECO:0007669"/>
    <property type="project" value="InterPro"/>
</dbReference>
<feature type="compositionally biased region" description="Low complexity" evidence="5">
    <location>
        <begin position="14"/>
        <end position="28"/>
    </location>
</feature>
<proteinExistence type="inferred from homology"/>
<protein>
    <submittedName>
        <fullName evidence="6">Cytochrome P450</fullName>
    </submittedName>
</protein>
<dbReference type="GeneID" id="68840328"/>
<evidence type="ECO:0000256" key="1">
    <source>
        <dbReference type="ARBA" id="ARBA00001971"/>
    </source>
</evidence>
<dbReference type="InterPro" id="IPR001128">
    <property type="entry name" value="Cyt_P450"/>
</dbReference>
<evidence type="ECO:0000256" key="4">
    <source>
        <dbReference type="RuleBase" id="RU000461"/>
    </source>
</evidence>
<comment type="cofactor">
    <cofactor evidence="1 3">
        <name>heme</name>
        <dbReference type="ChEBI" id="CHEBI:30413"/>
    </cofactor>
</comment>
<keyword evidence="3 4" id="KW-0349">Heme</keyword>
<keyword evidence="4" id="KW-0560">Oxidoreductase</keyword>
<dbReference type="Pfam" id="PF00067">
    <property type="entry name" value="p450"/>
    <property type="match status" value="1"/>
</dbReference>
<keyword evidence="3 4" id="KW-0408">Iron</keyword>
<dbReference type="KEGG" id="cvc:BKX93_03785"/>
<dbReference type="Gene3D" id="1.10.630.10">
    <property type="entry name" value="Cytochrome P450"/>
    <property type="match status" value="1"/>
</dbReference>
<dbReference type="PANTHER" id="PTHR24305">
    <property type="entry name" value="CYTOCHROME P450"/>
    <property type="match status" value="1"/>
</dbReference>
<evidence type="ECO:0000256" key="2">
    <source>
        <dbReference type="ARBA" id="ARBA00010617"/>
    </source>
</evidence>